<dbReference type="RefSeq" id="XP_070887928.1">
    <property type="nucleotide sequence ID" value="XM_071032572.1"/>
</dbReference>
<reference evidence="3 4" key="1">
    <citation type="submission" date="2024-07" db="EMBL/GenBank/DDBJ databases">
        <title>Section-level genome sequencing and comparative genomics of Aspergillus sections Usti and Cavernicolus.</title>
        <authorList>
            <consortium name="Lawrence Berkeley National Laboratory"/>
            <person name="Nybo J.L."/>
            <person name="Vesth T.C."/>
            <person name="Theobald S."/>
            <person name="Frisvad J.C."/>
            <person name="Larsen T.O."/>
            <person name="Kjaerboelling I."/>
            <person name="Rothschild-Mancinelli K."/>
            <person name="Lyhne E.K."/>
            <person name="Kogle M.E."/>
            <person name="Barry K."/>
            <person name="Clum A."/>
            <person name="Na H."/>
            <person name="Ledsgaard L."/>
            <person name="Lin J."/>
            <person name="Lipzen A."/>
            <person name="Kuo A."/>
            <person name="Riley R."/>
            <person name="Mondo S."/>
            <person name="Labutti K."/>
            <person name="Haridas S."/>
            <person name="Pangalinan J."/>
            <person name="Salamov A.A."/>
            <person name="Simmons B.A."/>
            <person name="Magnuson J.K."/>
            <person name="Chen J."/>
            <person name="Drula E."/>
            <person name="Henrissat B."/>
            <person name="Wiebenga A."/>
            <person name="Lubbers R.J."/>
            <person name="Gomes A.C."/>
            <person name="Macurrencykelacurrency M.R."/>
            <person name="Stajich J."/>
            <person name="Grigoriev I.V."/>
            <person name="Mortensen U.H."/>
            <person name="De Vries R.P."/>
            <person name="Baker S.E."/>
            <person name="Andersen M.R."/>
        </authorList>
    </citation>
    <scope>NUCLEOTIDE SEQUENCE [LARGE SCALE GENOMIC DNA]</scope>
    <source>
        <strain evidence="3 4">CBS 449.75</strain>
    </source>
</reference>
<dbReference type="EMBL" id="JBFXLQ010000011">
    <property type="protein sequence ID" value="KAL2868949.1"/>
    <property type="molecule type" value="Genomic_DNA"/>
</dbReference>
<evidence type="ECO:0000313" key="3">
    <source>
        <dbReference type="EMBL" id="KAL2868949.1"/>
    </source>
</evidence>
<sequence length="76" mass="8313">MPRYTNGQMVEYRPVGGPESHTSVSTGKIVSVLTEPGRQAERNVEASEDNPRYEIENSNTGKLTSVYEANILGKAT</sequence>
<evidence type="ECO:0000256" key="1">
    <source>
        <dbReference type="SAM" id="MobiDB-lite"/>
    </source>
</evidence>
<feature type="domain" description="Hypervirulence associated protein TUDOR" evidence="2">
    <location>
        <begin position="7"/>
        <end position="70"/>
    </location>
</feature>
<feature type="region of interest" description="Disordered" evidence="1">
    <location>
        <begin position="1"/>
        <end position="56"/>
    </location>
</feature>
<keyword evidence="4" id="KW-1185">Reference proteome</keyword>
<proteinExistence type="predicted"/>
<protein>
    <recommendedName>
        <fullName evidence="2">Hypervirulence associated protein TUDOR domain-containing protein</fullName>
    </recommendedName>
</protein>
<dbReference type="Pfam" id="PF11160">
    <property type="entry name" value="Hva1_TUDOR"/>
    <property type="match status" value="1"/>
</dbReference>
<feature type="compositionally biased region" description="Basic and acidic residues" evidence="1">
    <location>
        <begin position="38"/>
        <end position="55"/>
    </location>
</feature>
<organism evidence="3 4">
    <name type="scientific">Aspergillus lucknowensis</name>
    <dbReference type="NCBI Taxonomy" id="176173"/>
    <lineage>
        <taxon>Eukaryota</taxon>
        <taxon>Fungi</taxon>
        <taxon>Dikarya</taxon>
        <taxon>Ascomycota</taxon>
        <taxon>Pezizomycotina</taxon>
        <taxon>Eurotiomycetes</taxon>
        <taxon>Eurotiomycetidae</taxon>
        <taxon>Eurotiales</taxon>
        <taxon>Aspergillaceae</taxon>
        <taxon>Aspergillus</taxon>
        <taxon>Aspergillus subgen. Nidulantes</taxon>
    </lineage>
</organism>
<name>A0ABR4LXM9_9EURO</name>
<dbReference type="GeneID" id="98147644"/>
<dbReference type="InterPro" id="IPR021331">
    <property type="entry name" value="Hva1_TUDOR"/>
</dbReference>
<evidence type="ECO:0000259" key="2">
    <source>
        <dbReference type="Pfam" id="PF11160"/>
    </source>
</evidence>
<evidence type="ECO:0000313" key="4">
    <source>
        <dbReference type="Proteomes" id="UP001610432"/>
    </source>
</evidence>
<dbReference type="Proteomes" id="UP001610432">
    <property type="component" value="Unassembled WGS sequence"/>
</dbReference>
<comment type="caution">
    <text evidence="3">The sequence shown here is derived from an EMBL/GenBank/DDBJ whole genome shotgun (WGS) entry which is preliminary data.</text>
</comment>
<accession>A0ABR4LXM9</accession>
<gene>
    <name evidence="3" type="ORF">BJX67DRAFT_379441</name>
</gene>